<protein>
    <recommendedName>
        <fullName evidence="6">Tetratricopeptide repeat protein</fullName>
    </recommendedName>
</protein>
<feature type="repeat" description="TPR" evidence="3">
    <location>
        <begin position="222"/>
        <end position="255"/>
    </location>
</feature>
<evidence type="ECO:0000256" key="1">
    <source>
        <dbReference type="ARBA" id="ARBA00022737"/>
    </source>
</evidence>
<evidence type="ECO:0000313" key="5">
    <source>
        <dbReference type="Proteomes" id="UP001161409"/>
    </source>
</evidence>
<dbReference type="RefSeq" id="WP_169561945.1">
    <property type="nucleotide sequence ID" value="NZ_BSNF01000010.1"/>
</dbReference>
<feature type="repeat" description="TPR" evidence="3">
    <location>
        <begin position="599"/>
        <end position="632"/>
    </location>
</feature>
<dbReference type="PROSITE" id="PS50005">
    <property type="entry name" value="TPR"/>
    <property type="match status" value="4"/>
</dbReference>
<sequence length="789" mass="88174">MGGLLFFLSACDSPEEKARSHYLNGLQLFEEANFVKAGLEFRNALQLDSGLADAWYHLALVEEKAGNVREYAGDLQKTIELDPNHLLARLRMGRLHLYSGRLDKASSEAELILRLAPERADVWAFKAGVALKKQEIDTALDAAGKSLAIDPANVDATMVVAIRKIADGAPEEAIAIVDKVLETVKVNVPLQLTKMQAYEEMGDTEGIERMFRELIAAHPKDLRYRNKLAKFYLKQGNHQKAEAELRQIIAENPDDAGARLTLVNFLRNTAGMDAAMTELQAISKAYPMVQLYRFAMVEAFLVQAREDEALQVLQTVIDQEPQSRDGLKARVKSAEIRLKRGDRDAALKEIENVLAADAGNTEAIVLKSSIQLEEGDVETAIINLRTALRSQPDHPMATMLLARAHELNGALELAEERFDAAFKSSLADPRVAYNFTQFLLRQNQLDRAETILTRSLRVYPTNAVLLTNLAQIRLMKQDWKGAEQVAERLKALSANNIISDQIMAKTYAGRNELEMSLKAYEDAYAKAPSGINSMVSIVKLKVRNGQSEDALAFLEGIRERDPDNFHARLLYGQLVAGSGRTEDGVIEVEKVIADLPREPAGYFALFSLYAKVGDMPQAEKALDRGLEAVPDNFALNFAQANLYESRQEYDRAIAVYDRMAEKQPGSDIVMNNLASLISAHHDDEKSLRKAYGYAKRFKNSPVPHFKDTLGWIHYKLGEVELAKPLLEEAVRKMPGMPQLRYHLGMVYLAVGARKQAGEQLEEALRLAETSEFRERKEAERVLAELREPQ</sequence>
<dbReference type="Proteomes" id="UP001161409">
    <property type="component" value="Unassembled WGS sequence"/>
</dbReference>
<reference evidence="4" key="1">
    <citation type="journal article" date="2014" name="Int. J. Syst. Evol. Microbiol.">
        <title>Complete genome of a new Firmicutes species belonging to the dominant human colonic microbiota ('Ruminococcus bicirculans') reveals two chromosomes and a selective capacity to utilize plant glucans.</title>
        <authorList>
            <consortium name="NISC Comparative Sequencing Program"/>
            <person name="Wegmann U."/>
            <person name="Louis P."/>
            <person name="Goesmann A."/>
            <person name="Henrissat B."/>
            <person name="Duncan S.H."/>
            <person name="Flint H.J."/>
        </authorList>
    </citation>
    <scope>NUCLEOTIDE SEQUENCE</scope>
    <source>
        <strain evidence="4">NBRC 103408</strain>
    </source>
</reference>
<dbReference type="Gene3D" id="1.25.40.10">
    <property type="entry name" value="Tetratricopeptide repeat domain"/>
    <property type="match status" value="3"/>
</dbReference>
<organism evidence="4 5">
    <name type="scientific">Sneathiella chinensis</name>
    <dbReference type="NCBI Taxonomy" id="349750"/>
    <lineage>
        <taxon>Bacteria</taxon>
        <taxon>Pseudomonadati</taxon>
        <taxon>Pseudomonadota</taxon>
        <taxon>Alphaproteobacteria</taxon>
        <taxon>Sneathiellales</taxon>
        <taxon>Sneathiellaceae</taxon>
        <taxon>Sneathiella</taxon>
    </lineage>
</organism>
<dbReference type="PANTHER" id="PTHR45586:SF1">
    <property type="entry name" value="LIPOPOLYSACCHARIDE ASSEMBLY PROTEIN B"/>
    <property type="match status" value="1"/>
</dbReference>
<dbReference type="EMBL" id="BSNF01000010">
    <property type="protein sequence ID" value="GLQ07930.1"/>
    <property type="molecule type" value="Genomic_DNA"/>
</dbReference>
<accession>A0ABQ5U9T3</accession>
<dbReference type="PANTHER" id="PTHR45586">
    <property type="entry name" value="TPR REPEAT-CONTAINING PROTEIN PA4667"/>
    <property type="match status" value="1"/>
</dbReference>
<keyword evidence="2 3" id="KW-0802">TPR repeat</keyword>
<dbReference type="Pfam" id="PF13432">
    <property type="entry name" value="TPR_16"/>
    <property type="match status" value="5"/>
</dbReference>
<evidence type="ECO:0000256" key="3">
    <source>
        <dbReference type="PROSITE-ProRule" id="PRU00339"/>
    </source>
</evidence>
<dbReference type="SMART" id="SM00028">
    <property type="entry name" value="TPR"/>
    <property type="match status" value="13"/>
</dbReference>
<dbReference type="InterPro" id="IPR051012">
    <property type="entry name" value="CellSynth/LPSAsmb/PSIAsmb"/>
</dbReference>
<reference evidence="4" key="2">
    <citation type="submission" date="2023-01" db="EMBL/GenBank/DDBJ databases">
        <title>Draft genome sequence of Sneathiella chinensis strain NBRC 103408.</title>
        <authorList>
            <person name="Sun Q."/>
            <person name="Mori K."/>
        </authorList>
    </citation>
    <scope>NUCLEOTIDE SEQUENCE</scope>
    <source>
        <strain evidence="4">NBRC 103408</strain>
    </source>
</reference>
<dbReference type="InterPro" id="IPR019734">
    <property type="entry name" value="TPR_rpt"/>
</dbReference>
<comment type="caution">
    <text evidence="4">The sequence shown here is derived from an EMBL/GenBank/DDBJ whole genome shotgun (WGS) entry which is preliminary data.</text>
</comment>
<keyword evidence="1" id="KW-0677">Repeat</keyword>
<evidence type="ECO:0000256" key="2">
    <source>
        <dbReference type="ARBA" id="ARBA00022803"/>
    </source>
</evidence>
<evidence type="ECO:0008006" key="6">
    <source>
        <dbReference type="Google" id="ProtNLM"/>
    </source>
</evidence>
<dbReference type="Pfam" id="PF14559">
    <property type="entry name" value="TPR_19"/>
    <property type="match status" value="2"/>
</dbReference>
<keyword evidence="5" id="KW-1185">Reference proteome</keyword>
<feature type="repeat" description="TPR" evidence="3">
    <location>
        <begin position="737"/>
        <end position="770"/>
    </location>
</feature>
<name>A0ABQ5U9T3_9PROT</name>
<proteinExistence type="predicted"/>
<feature type="repeat" description="TPR" evidence="3">
    <location>
        <begin position="52"/>
        <end position="85"/>
    </location>
</feature>
<dbReference type="InterPro" id="IPR011990">
    <property type="entry name" value="TPR-like_helical_dom_sf"/>
</dbReference>
<gene>
    <name evidence="4" type="ORF">GCM10007924_31520</name>
</gene>
<dbReference type="SUPFAM" id="SSF48452">
    <property type="entry name" value="TPR-like"/>
    <property type="match status" value="4"/>
</dbReference>
<evidence type="ECO:0000313" key="4">
    <source>
        <dbReference type="EMBL" id="GLQ07930.1"/>
    </source>
</evidence>